<reference evidence="4 5" key="1">
    <citation type="submission" date="2019-06" db="EMBL/GenBank/DDBJ databases">
        <title>Whole genome shotgun sequence of Zoogloea ramigera NBRC 15342.</title>
        <authorList>
            <person name="Hosoyama A."/>
            <person name="Uohara A."/>
            <person name="Ohji S."/>
            <person name="Ichikawa N."/>
        </authorList>
    </citation>
    <scope>NUCLEOTIDE SEQUENCE [LARGE SCALE GENOMIC DNA]</scope>
    <source>
        <strain evidence="4 5">NBRC 15342</strain>
    </source>
</reference>
<dbReference type="GO" id="GO:0009338">
    <property type="term" value="C:exodeoxyribonuclease V complex"/>
    <property type="evidence" value="ECO:0007669"/>
    <property type="project" value="TreeGrafter"/>
</dbReference>
<dbReference type="InterPro" id="IPR050534">
    <property type="entry name" value="Coronavir_polyprotein_1ab"/>
</dbReference>
<dbReference type="CDD" id="cd17933">
    <property type="entry name" value="DEXSc_RecD-like"/>
    <property type="match status" value="1"/>
</dbReference>
<name>A0A4Y4CTD6_ZOORA</name>
<proteinExistence type="predicted"/>
<dbReference type="EMBL" id="BJNV01000023">
    <property type="protein sequence ID" value="GEC95606.1"/>
    <property type="molecule type" value="Genomic_DNA"/>
</dbReference>
<evidence type="ECO:0000256" key="2">
    <source>
        <dbReference type="ARBA" id="ARBA00022840"/>
    </source>
</evidence>
<dbReference type="OrthoDB" id="9803432at2"/>
<comment type="caution">
    <text evidence="4">The sequence shown here is derived from an EMBL/GenBank/DDBJ whole genome shotgun (WGS) entry which is preliminary data.</text>
</comment>
<evidence type="ECO:0000313" key="5">
    <source>
        <dbReference type="Proteomes" id="UP000318422"/>
    </source>
</evidence>
<dbReference type="AlphaFoldDB" id="A0A4Y4CTD6"/>
<dbReference type="Gene3D" id="3.40.50.300">
    <property type="entry name" value="P-loop containing nucleotide triphosphate hydrolases"/>
    <property type="match status" value="2"/>
</dbReference>
<dbReference type="CDD" id="cd18809">
    <property type="entry name" value="SF1_C_RecD"/>
    <property type="match status" value="1"/>
</dbReference>
<dbReference type="Gene3D" id="2.30.30.940">
    <property type="match status" value="1"/>
</dbReference>
<evidence type="ECO:0000313" key="4">
    <source>
        <dbReference type="EMBL" id="GEC95606.1"/>
    </source>
</evidence>
<keyword evidence="1" id="KW-0547">Nucleotide-binding</keyword>
<keyword evidence="2" id="KW-0067">ATP-binding</keyword>
<dbReference type="GO" id="GO:0017116">
    <property type="term" value="F:single-stranded DNA helicase activity"/>
    <property type="evidence" value="ECO:0007669"/>
    <property type="project" value="TreeGrafter"/>
</dbReference>
<gene>
    <name evidence="4" type="ORF">ZRA01_16790</name>
</gene>
<dbReference type="Pfam" id="PF13604">
    <property type="entry name" value="AAA_30"/>
    <property type="match status" value="1"/>
</dbReference>
<feature type="domain" description="UvrD-like helicase C-terminal" evidence="3">
    <location>
        <begin position="652"/>
        <end position="697"/>
    </location>
</feature>
<dbReference type="Proteomes" id="UP000318422">
    <property type="component" value="Unassembled WGS sequence"/>
</dbReference>
<dbReference type="SUPFAM" id="SSF52540">
    <property type="entry name" value="P-loop containing nucleoside triphosphate hydrolases"/>
    <property type="match status" value="2"/>
</dbReference>
<evidence type="ECO:0000256" key="1">
    <source>
        <dbReference type="ARBA" id="ARBA00022741"/>
    </source>
</evidence>
<keyword evidence="5" id="KW-1185">Reference proteome</keyword>
<sequence>MSAGFTFDSDVTVTRVVSTLEYGAIFVGETPAGDKVRVRYLGRTELPMVGDTFAVKGQLSNWTDKFQRLHRQVESKVMKRRAVLGDLLGPFLQRVPNIGPQRAQRLMANYGHDLIQALSDPAKMDEVAGVLEPNKPALAARMTAQLFAAMAEKSAADRVKLAEAEFLVVLEKVGLREPRVANRLWRFCAGVDAIERLNNNPYLAAHLTTWRVADRVGKLLLRKVELGDDLDRHPSRLMGALASVWQELLQEGDSAAILPVVREKLTKRGVDADLALQHAEQIGNLHRRGELIRVPGAAWLEDEVARMLREIEATPGHIILPDEQSLDALIDDAERACELRLTGEQADALRKLMFLPLGVLQGGAGVGKTTVMKVLAYIWERQCGNVVFGALAGKAALQLSRGASTPDSPRLAHTLARLIGMLAQQAAFEADPVNQRRPEIEFNNKTLLVIDEAGMMDTPTFYQLLKLLPKGVRILLAGDDGQLFPVAFGKIFHDLVEERSRVAMLTKVLRQAEGSTIPLAAHQIRNGSAPVLTGWKGETKGVFLVDSEQLDSLQRSDDFMLIAARRQTVDSWNECESLKRRTDRVQIRRLGPLATIASGDPIIITRNRYKYGLFNGLLGTVTNIDGELVQVHFDDEKEPRELPQEAEVDVELAYAITCHKAQGSSAATVVLIADDGMLVTREWLYTGITRGRELVLLNAASHQKLSEAVARRANRTTGFRL</sequence>
<dbReference type="InterPro" id="IPR027417">
    <property type="entry name" value="P-loop_NTPase"/>
</dbReference>
<dbReference type="GO" id="GO:0006310">
    <property type="term" value="P:DNA recombination"/>
    <property type="evidence" value="ECO:0007669"/>
    <property type="project" value="TreeGrafter"/>
</dbReference>
<dbReference type="Pfam" id="PF13538">
    <property type="entry name" value="UvrD_C_2"/>
    <property type="match status" value="1"/>
</dbReference>
<dbReference type="PANTHER" id="PTHR43788:SF6">
    <property type="entry name" value="DNA HELICASE B"/>
    <property type="match status" value="1"/>
</dbReference>
<protein>
    <recommendedName>
        <fullName evidence="3">UvrD-like helicase C-terminal domain-containing protein</fullName>
    </recommendedName>
</protein>
<dbReference type="RefSeq" id="WP_141351227.1">
    <property type="nucleotide sequence ID" value="NZ_BJNV01000023.1"/>
</dbReference>
<accession>A0A4Y4CTD6</accession>
<dbReference type="PANTHER" id="PTHR43788">
    <property type="entry name" value="DNA2/NAM7 HELICASE FAMILY MEMBER"/>
    <property type="match status" value="1"/>
</dbReference>
<dbReference type="GO" id="GO:0005524">
    <property type="term" value="F:ATP binding"/>
    <property type="evidence" value="ECO:0007669"/>
    <property type="project" value="UniProtKB-KW"/>
</dbReference>
<organism evidence="4 5">
    <name type="scientific">Zoogloea ramigera</name>
    <dbReference type="NCBI Taxonomy" id="350"/>
    <lineage>
        <taxon>Bacteria</taxon>
        <taxon>Pseudomonadati</taxon>
        <taxon>Pseudomonadota</taxon>
        <taxon>Betaproteobacteria</taxon>
        <taxon>Rhodocyclales</taxon>
        <taxon>Zoogloeaceae</taxon>
        <taxon>Zoogloea</taxon>
    </lineage>
</organism>
<evidence type="ECO:0000259" key="3">
    <source>
        <dbReference type="Pfam" id="PF13538"/>
    </source>
</evidence>
<dbReference type="InterPro" id="IPR027785">
    <property type="entry name" value="UvrD-like_helicase_C"/>
</dbReference>